<feature type="transmembrane region" description="Helical" evidence="1">
    <location>
        <begin position="52"/>
        <end position="71"/>
    </location>
</feature>
<dbReference type="PANTHER" id="PTHR14969">
    <property type="entry name" value="SPHINGOSINE-1-PHOSPHATE PHOSPHOHYDROLASE"/>
    <property type="match status" value="1"/>
</dbReference>
<keyword evidence="4" id="KW-1185">Reference proteome</keyword>
<dbReference type="RefSeq" id="WP_075276018.1">
    <property type="nucleotide sequence ID" value="NZ_CP016908.1"/>
</dbReference>
<dbReference type="KEGG" id="pabo:BCY86_00800"/>
<dbReference type="OrthoDB" id="9801622at2"/>
<dbReference type="SMART" id="SM00014">
    <property type="entry name" value="acidPPc"/>
    <property type="match status" value="1"/>
</dbReference>
<feature type="domain" description="Phosphatidic acid phosphatase type 2/haloperoxidase" evidence="2">
    <location>
        <begin position="51"/>
        <end position="177"/>
    </location>
</feature>
<dbReference type="SUPFAM" id="SSF48317">
    <property type="entry name" value="Acid phosphatase/Vanadium-dependent haloperoxidase"/>
    <property type="match status" value="1"/>
</dbReference>
<dbReference type="Gene3D" id="1.20.144.10">
    <property type="entry name" value="Phosphatidic acid phosphatase type 2/haloperoxidase"/>
    <property type="match status" value="1"/>
</dbReference>
<dbReference type="EMBL" id="CP016908">
    <property type="protein sequence ID" value="APR99378.1"/>
    <property type="molecule type" value="Genomic_DNA"/>
</dbReference>
<dbReference type="PANTHER" id="PTHR14969:SF13">
    <property type="entry name" value="AT30094P"/>
    <property type="match status" value="1"/>
</dbReference>
<sequence>MIETIDHQLFFAFYHDPIPFALLIFWVSWTWLGSSWSLLGIVPFLFPPKTRLIALFLSGTQLATNGLVWILKHAINRPRPFLVYPIHPLLHVSQLYSSFPSGHSSRGFATASFFICFILYQPYSLHTSSKTIRLVEVFGIAGIATAIGLSRISLRLHYPSDVIAGACLGTLFGTAGAFCFLFFQKKVKIS</sequence>
<accession>A0A1L6MV34</accession>
<evidence type="ECO:0000313" key="4">
    <source>
        <dbReference type="Proteomes" id="UP000185544"/>
    </source>
</evidence>
<dbReference type="STRING" id="1882918.BCY86_00800"/>
<protein>
    <recommendedName>
        <fullName evidence="2">Phosphatidic acid phosphatase type 2/haloperoxidase domain-containing protein</fullName>
    </recommendedName>
</protein>
<keyword evidence="1" id="KW-0812">Transmembrane</keyword>
<evidence type="ECO:0000313" key="3">
    <source>
        <dbReference type="EMBL" id="APR99378.1"/>
    </source>
</evidence>
<evidence type="ECO:0000256" key="1">
    <source>
        <dbReference type="SAM" id="Phobius"/>
    </source>
</evidence>
<dbReference type="AlphaFoldDB" id="A0A1L6MV34"/>
<dbReference type="Proteomes" id="UP000185544">
    <property type="component" value="Chromosome"/>
</dbReference>
<name>A0A1L6MV34_9BACT</name>
<reference evidence="3 4" key="1">
    <citation type="submission" date="2016-08" db="EMBL/GenBank/DDBJ databases">
        <title>Identification and validation of antigenic proteins from Pajaroellobacter abortibovis using de-novo genome sequence assembly and reverse vaccinology.</title>
        <authorList>
            <person name="Welly B.T."/>
            <person name="Miller M.R."/>
            <person name="Stott J.L."/>
            <person name="Blanchard M.T."/>
            <person name="Islas-Trejo A.D."/>
            <person name="O'Rourke S.M."/>
            <person name="Young A.E."/>
            <person name="Medrano J.F."/>
            <person name="Van Eenennaam A.L."/>
        </authorList>
    </citation>
    <scope>NUCLEOTIDE SEQUENCE [LARGE SCALE GENOMIC DNA]</scope>
    <source>
        <strain evidence="3 4">BTF92-0548A/99-0131</strain>
    </source>
</reference>
<keyword evidence="1" id="KW-1133">Transmembrane helix</keyword>
<feature type="transmembrane region" description="Helical" evidence="1">
    <location>
        <begin position="20"/>
        <end position="45"/>
    </location>
</feature>
<dbReference type="InterPro" id="IPR036938">
    <property type="entry name" value="PAP2/HPO_sf"/>
</dbReference>
<evidence type="ECO:0000259" key="2">
    <source>
        <dbReference type="SMART" id="SM00014"/>
    </source>
</evidence>
<dbReference type="Pfam" id="PF01569">
    <property type="entry name" value="PAP2"/>
    <property type="match status" value="1"/>
</dbReference>
<gene>
    <name evidence="3" type="ORF">BCY86_00800</name>
</gene>
<feature type="transmembrane region" description="Helical" evidence="1">
    <location>
        <begin position="132"/>
        <end position="150"/>
    </location>
</feature>
<proteinExistence type="predicted"/>
<organism evidence="3 4">
    <name type="scientific">Pajaroellobacter abortibovis</name>
    <dbReference type="NCBI Taxonomy" id="1882918"/>
    <lineage>
        <taxon>Bacteria</taxon>
        <taxon>Pseudomonadati</taxon>
        <taxon>Myxococcota</taxon>
        <taxon>Polyangia</taxon>
        <taxon>Polyangiales</taxon>
        <taxon>Polyangiaceae</taxon>
    </lineage>
</organism>
<dbReference type="InterPro" id="IPR000326">
    <property type="entry name" value="PAP2/HPO"/>
</dbReference>
<feature type="transmembrane region" description="Helical" evidence="1">
    <location>
        <begin position="162"/>
        <end position="183"/>
    </location>
</feature>
<keyword evidence="1" id="KW-0472">Membrane</keyword>